<proteinExistence type="predicted"/>
<protein>
    <submittedName>
        <fullName evidence="1">Uncharacterized protein</fullName>
    </submittedName>
</protein>
<dbReference type="EMBL" id="FMJE01000005">
    <property type="protein sequence ID" value="SCM82460.1"/>
    <property type="molecule type" value="Genomic_DNA"/>
</dbReference>
<sequence>MLSFLRNIRDFSYKEMYNNYMFVERSDIDAGLCRKEKISFFYLWFNYRLNY</sequence>
<dbReference type="AlphaFoldDB" id="A0A212LYA2"/>
<name>A0A212LYA2_9FIRM</name>
<reference evidence="1" key="1">
    <citation type="submission" date="2016-08" db="EMBL/GenBank/DDBJ databases">
        <authorList>
            <person name="Seilhamer J.J."/>
        </authorList>
    </citation>
    <scope>NUCLEOTIDE SEQUENCE</scope>
    <source>
        <strain evidence="1">86</strain>
    </source>
</reference>
<organism evidence="1">
    <name type="scientific">uncultured Sporomusa sp</name>
    <dbReference type="NCBI Taxonomy" id="307249"/>
    <lineage>
        <taxon>Bacteria</taxon>
        <taxon>Bacillati</taxon>
        <taxon>Bacillota</taxon>
        <taxon>Negativicutes</taxon>
        <taxon>Selenomonadales</taxon>
        <taxon>Sporomusaceae</taxon>
        <taxon>Sporomusa</taxon>
        <taxon>environmental samples</taxon>
    </lineage>
</organism>
<gene>
    <name evidence="1" type="ORF">KL86SPO_50231</name>
</gene>
<accession>A0A212LYA2</accession>
<evidence type="ECO:0000313" key="1">
    <source>
        <dbReference type="EMBL" id="SCM82460.1"/>
    </source>
</evidence>